<dbReference type="STRING" id="1308866.J416_14812"/>
<dbReference type="PATRIC" id="fig|1308866.3.peg.2980"/>
<dbReference type="AlphaFoldDB" id="N4WR37"/>
<protein>
    <recommendedName>
        <fullName evidence="3">Helix-turn-helix domain-containing protein</fullName>
    </recommendedName>
</protein>
<organism evidence="1 2">
    <name type="scientific">Gracilibacillus halophilus YIM-C55.5</name>
    <dbReference type="NCBI Taxonomy" id="1308866"/>
    <lineage>
        <taxon>Bacteria</taxon>
        <taxon>Bacillati</taxon>
        <taxon>Bacillota</taxon>
        <taxon>Bacilli</taxon>
        <taxon>Bacillales</taxon>
        <taxon>Bacillaceae</taxon>
        <taxon>Gracilibacillus</taxon>
    </lineage>
</organism>
<name>N4WR37_9BACI</name>
<evidence type="ECO:0000313" key="2">
    <source>
        <dbReference type="Proteomes" id="UP000012283"/>
    </source>
</evidence>
<dbReference type="RefSeq" id="WP_003474123.1">
    <property type="nucleotide sequence ID" value="NZ_APML01000081.1"/>
</dbReference>
<dbReference type="OrthoDB" id="122388at2"/>
<evidence type="ECO:0008006" key="3">
    <source>
        <dbReference type="Google" id="ProtNLM"/>
    </source>
</evidence>
<gene>
    <name evidence="1" type="ORF">J416_14812</name>
</gene>
<dbReference type="EMBL" id="APML01000081">
    <property type="protein sequence ID" value="ENH95686.1"/>
    <property type="molecule type" value="Genomic_DNA"/>
</dbReference>
<dbReference type="eggNOG" id="ENOG5033M1V">
    <property type="taxonomic scope" value="Bacteria"/>
</dbReference>
<reference evidence="1 2" key="1">
    <citation type="submission" date="2013-03" db="EMBL/GenBank/DDBJ databases">
        <title>Draft genome sequence of Gracibacillus halophilus YIM-C55.5, a moderately halophilic and thermophilic organism from the Xiaochaidamu salt lake.</title>
        <authorList>
            <person name="Sugumar T."/>
            <person name="Polireddy D.R."/>
            <person name="Antony A."/>
            <person name="Madhava Y.R."/>
            <person name="Sivakumar N."/>
        </authorList>
    </citation>
    <scope>NUCLEOTIDE SEQUENCE [LARGE SCALE GENOMIC DNA]</scope>
    <source>
        <strain evidence="1 2">YIM-C55.5</strain>
    </source>
</reference>
<accession>N4WR37</accession>
<comment type="caution">
    <text evidence="1">The sequence shown here is derived from an EMBL/GenBank/DDBJ whole genome shotgun (WGS) entry which is preliminary data.</text>
</comment>
<keyword evidence="2" id="KW-1185">Reference proteome</keyword>
<dbReference type="Proteomes" id="UP000012283">
    <property type="component" value="Unassembled WGS sequence"/>
</dbReference>
<sequence>MSNKENNKFSTWDSLPDTLTALHISQFLQISRRRVYELFHTHVEKGGIPNFEIGASKRVSKEDFKKWISLKMKEKNDVNS</sequence>
<evidence type="ECO:0000313" key="1">
    <source>
        <dbReference type="EMBL" id="ENH95686.1"/>
    </source>
</evidence>
<proteinExistence type="predicted"/>